<dbReference type="GO" id="GO:0006406">
    <property type="term" value="P:mRNA export from nucleus"/>
    <property type="evidence" value="ECO:0007669"/>
    <property type="project" value="TreeGrafter"/>
</dbReference>
<dbReference type="GO" id="GO:0000445">
    <property type="term" value="C:THO complex part of transcription export complex"/>
    <property type="evidence" value="ECO:0007669"/>
    <property type="project" value="TreeGrafter"/>
</dbReference>
<dbReference type="Pfam" id="PF09766">
    <property type="entry name" value="FmiP_Thoc5"/>
    <property type="match status" value="1"/>
</dbReference>
<feature type="region of interest" description="Disordered" evidence="4">
    <location>
        <begin position="277"/>
        <end position="308"/>
    </location>
</feature>
<gene>
    <name evidence="5" type="ORF">FRX31_009253</name>
</gene>
<dbReference type="PANTHER" id="PTHR13375:SF3">
    <property type="entry name" value="THO COMPLEX SUBUNIT 5 HOMOLOG"/>
    <property type="match status" value="1"/>
</dbReference>
<accession>A0A7J6WWX3</accession>
<dbReference type="EMBL" id="JABWDY010009789">
    <property type="protein sequence ID" value="KAF5201158.1"/>
    <property type="molecule type" value="Genomic_DNA"/>
</dbReference>
<dbReference type="Proteomes" id="UP000554482">
    <property type="component" value="Unassembled WGS sequence"/>
</dbReference>
<dbReference type="GO" id="GO:0003729">
    <property type="term" value="F:mRNA binding"/>
    <property type="evidence" value="ECO:0007669"/>
    <property type="project" value="TreeGrafter"/>
</dbReference>
<feature type="compositionally biased region" description="Polar residues" evidence="4">
    <location>
        <begin position="885"/>
        <end position="898"/>
    </location>
</feature>
<evidence type="ECO:0000313" key="6">
    <source>
        <dbReference type="Proteomes" id="UP000554482"/>
    </source>
</evidence>
<evidence type="ECO:0000313" key="5">
    <source>
        <dbReference type="EMBL" id="KAF5201158.1"/>
    </source>
</evidence>
<evidence type="ECO:0000256" key="4">
    <source>
        <dbReference type="SAM" id="MobiDB-lite"/>
    </source>
</evidence>
<comment type="subcellular location">
    <subcellularLocation>
        <location evidence="1">Nucleus</location>
    </subcellularLocation>
</comment>
<proteinExistence type="inferred from homology"/>
<evidence type="ECO:0000256" key="2">
    <source>
        <dbReference type="ARBA" id="ARBA00008044"/>
    </source>
</evidence>
<dbReference type="InterPro" id="IPR019163">
    <property type="entry name" value="THO_Thoc5"/>
</dbReference>
<protein>
    <submittedName>
        <fullName evidence="5">Tho complex subunit 5b</fullName>
    </submittedName>
</protein>
<organism evidence="5 6">
    <name type="scientific">Thalictrum thalictroides</name>
    <name type="common">Rue-anemone</name>
    <name type="synonym">Anemone thalictroides</name>
    <dbReference type="NCBI Taxonomy" id="46969"/>
    <lineage>
        <taxon>Eukaryota</taxon>
        <taxon>Viridiplantae</taxon>
        <taxon>Streptophyta</taxon>
        <taxon>Embryophyta</taxon>
        <taxon>Tracheophyta</taxon>
        <taxon>Spermatophyta</taxon>
        <taxon>Magnoliopsida</taxon>
        <taxon>Ranunculales</taxon>
        <taxon>Ranunculaceae</taxon>
        <taxon>Thalictroideae</taxon>
        <taxon>Thalictrum</taxon>
    </lineage>
</organism>
<evidence type="ECO:0000256" key="3">
    <source>
        <dbReference type="ARBA" id="ARBA00023242"/>
    </source>
</evidence>
<keyword evidence="6" id="KW-1185">Reference proteome</keyword>
<evidence type="ECO:0000256" key="1">
    <source>
        <dbReference type="ARBA" id="ARBA00004123"/>
    </source>
</evidence>
<comment type="caution">
    <text evidence="5">The sequence shown here is derived from an EMBL/GenBank/DDBJ whole genome shotgun (WGS) entry which is preliminary data.</text>
</comment>
<dbReference type="OrthoDB" id="20582at2759"/>
<sequence length="925" mass="105541">MDIDEDTPSLPVRKIEKTAYEMLEDSRISMEEIAAKMLFIKKEGRSKSELRELVTQMSLHLVTLRQANRSILLEEDRVKAETERAKAPVDFTTLQLHNLLYEKNHYVKAIKACTDFKSKYPDIELVPEEDFFSSAPKEIKETTMSNDTAHDLMQKRLNFELHQRKELCKLHEKLEQRKKGLLEKIANRKKFLSSLPSHLKSLKKASLPVQQQLGVLHTKKLKAHHYAELLPPPLYVIYSQFLAQKEAFGEKIDIDVMGTLKEAQAYAHKLANKDTGISSTETNKLEEDVPDEEDDGQRRRKRPKKVPAKESLDQLGIYQSHPLQVILHIYDDEVSQSKPAKLVTLKFEYLLKFNVVCVGIEGYHDGPESNILCNLFPDDNGIDLPHQSAKLIAGDAVPFDEKRSSRPYKWAQHLAGIDFLPEVSPLVTGCDIQSSAKVRSSTVTSGLSLYRQQNRVHTVVERIRSREKAQLALAEQLDSLKKFEWPTLAYEKVPWALHTPACNLLSWSPVAPSLSVASSSSIVAMEQVAELMDLDMDERSGRSRDEIENAREDGELPSIVQVPTLINHANTPPPKVSDLEHSKHLALMSKSITPSLSKSKLQNFRKHDETTELVLDSESEPDEHTQIEQEKENHEIAGQPWEDYGVREFVLVLIRRMDNDERTVKLEAMIKIGMEYPLRPPHFTLSLYTILAGEKSRERVCFDWYNELRSMEAEVNLRILKMLPFDFENDILAHQVRFLAMLFDFYIHEVPPLSLTTKSTTIVDIGLSKPVSGTILARSFRGRDRRKMISWKDMECTHGGKGVPSEDCEGSQKLFNNKCTRGFYVRDHINNKIKGFCLSESQEKDVMTWIGCEQGSEECNIRRNNEQEPMDISSAAQQLDEENTEGSSSEDLQGSQYSGVCEGWNPWKPMQFIDQILVSSPQDAD</sequence>
<feature type="region of interest" description="Disordered" evidence="4">
    <location>
        <begin position="869"/>
        <end position="900"/>
    </location>
</feature>
<comment type="similarity">
    <text evidence="2">Belongs to the THOC5 family.</text>
</comment>
<name>A0A7J6WWX3_THATH</name>
<dbReference type="PANTHER" id="PTHR13375">
    <property type="entry name" value="FMS INTERACTING PROTEIN"/>
    <property type="match status" value="1"/>
</dbReference>
<keyword evidence="3" id="KW-0539">Nucleus</keyword>
<feature type="region of interest" description="Disordered" evidence="4">
    <location>
        <begin position="614"/>
        <end position="635"/>
    </location>
</feature>
<feature type="compositionally biased region" description="Basic and acidic residues" evidence="4">
    <location>
        <begin position="622"/>
        <end position="635"/>
    </location>
</feature>
<dbReference type="AlphaFoldDB" id="A0A7J6WWX3"/>
<reference evidence="5 6" key="1">
    <citation type="submission" date="2020-06" db="EMBL/GenBank/DDBJ databases">
        <title>Transcriptomic and genomic resources for Thalictrum thalictroides and T. hernandezii: Facilitating candidate gene discovery in an emerging model plant lineage.</title>
        <authorList>
            <person name="Arias T."/>
            <person name="Riano-Pachon D.M."/>
            <person name="Di Stilio V.S."/>
        </authorList>
    </citation>
    <scope>NUCLEOTIDE SEQUENCE [LARGE SCALE GENOMIC DNA]</scope>
    <source>
        <strain evidence="6">cv. WT478/WT964</strain>
        <tissue evidence="5">Leaves</tissue>
    </source>
</reference>